<dbReference type="Proteomes" id="UP001500897">
    <property type="component" value="Unassembled WGS sequence"/>
</dbReference>
<gene>
    <name evidence="1" type="ORF">GCM10009759_62110</name>
</gene>
<reference evidence="2" key="1">
    <citation type="journal article" date="2019" name="Int. J. Syst. Evol. Microbiol.">
        <title>The Global Catalogue of Microorganisms (GCM) 10K type strain sequencing project: providing services to taxonomists for standard genome sequencing and annotation.</title>
        <authorList>
            <consortium name="The Broad Institute Genomics Platform"/>
            <consortium name="The Broad Institute Genome Sequencing Center for Infectious Disease"/>
            <person name="Wu L."/>
            <person name="Ma J."/>
        </authorList>
    </citation>
    <scope>NUCLEOTIDE SEQUENCE [LARGE SCALE GENOMIC DNA]</scope>
    <source>
        <strain evidence="2">JCM 14559</strain>
    </source>
</reference>
<organism evidence="1 2">
    <name type="scientific">Kitasatospora saccharophila</name>
    <dbReference type="NCBI Taxonomy" id="407973"/>
    <lineage>
        <taxon>Bacteria</taxon>
        <taxon>Bacillati</taxon>
        <taxon>Actinomycetota</taxon>
        <taxon>Actinomycetes</taxon>
        <taxon>Kitasatosporales</taxon>
        <taxon>Streptomycetaceae</taxon>
        <taxon>Kitasatospora</taxon>
    </lineage>
</organism>
<name>A0ABP5JJQ7_9ACTN</name>
<evidence type="ECO:0000313" key="2">
    <source>
        <dbReference type="Proteomes" id="UP001500897"/>
    </source>
</evidence>
<keyword evidence="2" id="KW-1185">Reference proteome</keyword>
<accession>A0ABP5JJQ7</accession>
<dbReference type="EMBL" id="BAAANS010000054">
    <property type="protein sequence ID" value="GAA2116471.1"/>
    <property type="molecule type" value="Genomic_DNA"/>
</dbReference>
<proteinExistence type="predicted"/>
<sequence>MAYIAPLPSAPVVLSRETFEVLSLVDLTASAHRLLHLFLARFDPDFGTVNLSQRDMGELLALSHPSVNKAVGALERAKLAWQIDDALYQLHPVLTDGKMADRLAVVPEIVVSDPKSLREIRRQRYSRQTESLPA</sequence>
<evidence type="ECO:0008006" key="3">
    <source>
        <dbReference type="Google" id="ProtNLM"/>
    </source>
</evidence>
<comment type="caution">
    <text evidence="1">The sequence shown here is derived from an EMBL/GenBank/DDBJ whole genome shotgun (WGS) entry which is preliminary data.</text>
</comment>
<protein>
    <recommendedName>
        <fullName evidence="3">Crp-like helix-turn-helix protein</fullName>
    </recommendedName>
</protein>
<evidence type="ECO:0000313" key="1">
    <source>
        <dbReference type="EMBL" id="GAA2116471.1"/>
    </source>
</evidence>
<dbReference type="RefSeq" id="WP_344556943.1">
    <property type="nucleotide sequence ID" value="NZ_BAAANS010000054.1"/>
</dbReference>